<accession>A0A6I6MUC2</accession>
<dbReference type="AlphaFoldDB" id="A0A6I6MUC2"/>
<sequence>MSADDAPSSTPRAAPIALWRVAGAFLHTLHGLFGAPEDVAADHTLLRKAHAQLAQWLRCAEAMLRRLLLIEAQAYAKPNTRFTAPKRSEGGPLLHTSRQRERKLCYFDADKPEAWRVSFRVFSSSPAGSGGSAKRSEAKGQVAPSVAFGSSSPARGGDKKRFYSAWPLAERYEALLRVFNDPAPYARRLARRLHATPHRIVEALRAPPEAVHRIDCFDAMTHQAESAWSPHFSSA</sequence>
<protein>
    <submittedName>
        <fullName evidence="2">Uncharacterized protein</fullName>
    </submittedName>
</protein>
<feature type="region of interest" description="Disordered" evidence="1">
    <location>
        <begin position="125"/>
        <end position="156"/>
    </location>
</feature>
<evidence type="ECO:0000256" key="1">
    <source>
        <dbReference type="SAM" id="MobiDB-lite"/>
    </source>
</evidence>
<reference evidence="3" key="1">
    <citation type="submission" date="2019-12" db="EMBL/GenBank/DDBJ databases">
        <title>Complete genome of Terracaulis silvestris 0127_4.</title>
        <authorList>
            <person name="Vieira S."/>
            <person name="Riedel T."/>
            <person name="Sproer C."/>
            <person name="Pascual J."/>
            <person name="Boedeker C."/>
            <person name="Overmann J."/>
        </authorList>
    </citation>
    <scope>NUCLEOTIDE SEQUENCE [LARGE SCALE GENOMIC DNA]</scope>
    <source>
        <strain evidence="3">0127_4</strain>
    </source>
</reference>
<dbReference type="EMBL" id="CP047045">
    <property type="protein sequence ID" value="QGZ97056.1"/>
    <property type="molecule type" value="Genomic_DNA"/>
</dbReference>
<evidence type="ECO:0000313" key="2">
    <source>
        <dbReference type="EMBL" id="QGZ97056.1"/>
    </source>
</evidence>
<keyword evidence="3" id="KW-1185">Reference proteome</keyword>
<dbReference type="Proteomes" id="UP000431269">
    <property type="component" value="Chromosome"/>
</dbReference>
<dbReference type="KEGG" id="tsv:DSM104635_03921"/>
<gene>
    <name evidence="2" type="ORF">DSM104635_03921</name>
</gene>
<proteinExistence type="predicted"/>
<evidence type="ECO:0000313" key="3">
    <source>
        <dbReference type="Proteomes" id="UP000431269"/>
    </source>
</evidence>
<dbReference type="RefSeq" id="WP_158767887.1">
    <property type="nucleotide sequence ID" value="NZ_CP047045.1"/>
</dbReference>
<organism evidence="2 3">
    <name type="scientific">Terricaulis silvestris</name>
    <dbReference type="NCBI Taxonomy" id="2686094"/>
    <lineage>
        <taxon>Bacteria</taxon>
        <taxon>Pseudomonadati</taxon>
        <taxon>Pseudomonadota</taxon>
        <taxon>Alphaproteobacteria</taxon>
        <taxon>Caulobacterales</taxon>
        <taxon>Caulobacteraceae</taxon>
        <taxon>Terricaulis</taxon>
    </lineage>
</organism>
<name>A0A6I6MUC2_9CAUL</name>